<dbReference type="SUPFAM" id="SSF53098">
    <property type="entry name" value="Ribonuclease H-like"/>
    <property type="match status" value="1"/>
</dbReference>
<dbReference type="InterPro" id="IPR012337">
    <property type="entry name" value="RNaseH-like_sf"/>
</dbReference>
<dbReference type="Proteomes" id="UP001151760">
    <property type="component" value="Unassembled WGS sequence"/>
</dbReference>
<dbReference type="InterPro" id="IPR036397">
    <property type="entry name" value="RNaseH_sf"/>
</dbReference>
<gene>
    <name evidence="5" type="ORF">Tco_1043619</name>
</gene>
<dbReference type="Pfam" id="PF07727">
    <property type="entry name" value="RVT_2"/>
    <property type="match status" value="1"/>
</dbReference>
<evidence type="ECO:0000256" key="2">
    <source>
        <dbReference type="ARBA" id="ARBA00022801"/>
    </source>
</evidence>
<protein>
    <submittedName>
        <fullName evidence="5">Retrovirus-related pol polyprotein from transposon TNT 1-94</fullName>
    </submittedName>
</protein>
<evidence type="ECO:0000313" key="5">
    <source>
        <dbReference type="EMBL" id="GJT76894.1"/>
    </source>
</evidence>
<dbReference type="EMBL" id="BQNB010018664">
    <property type="protein sequence ID" value="GJT76894.1"/>
    <property type="molecule type" value="Genomic_DNA"/>
</dbReference>
<dbReference type="Gene3D" id="3.30.420.10">
    <property type="entry name" value="Ribonuclease H-like superfamily/Ribonuclease H"/>
    <property type="match status" value="1"/>
</dbReference>
<sequence>MPVTKTNIYVSISTGVESSNSVKRPKSKDTKSKNRVLKNTNVKSPSTNARKVSSSVSVGSNKREIMNSTVCQSNANVLKAKTVNVVNDGSNIVCVSCGNDVFMLSHEKFVARYALFVDSRVQRSLQAQVLKVRSDNGTEFKNEKLRTFYAKLGITHSTSIVRTPQQNGVVERRNHSLEDSQSVPSKEDLDNLFGPMYEEYYVTRTLEVSNNSAVNTLDNEDTPSSSLIVVAEDEAPQIVTSSEKPVANKPTTLVSNENANEPIQEDGAAFDENDFYNPFHSLVLEESESSSIFQDPSNMHEFYQTRRFTDKWTKNHQIKQVIGDPSKHVMTRRRLHTDAEMCMYALTELVEHPIGRNIIAVKWLWKNKTDAENTVIQNKSCLVTKGYGQDEGINFEESFAPVARLEAVRIFVAYAAHKNFPIY</sequence>
<dbReference type="PROSITE" id="PS50994">
    <property type="entry name" value="INTEGRASE"/>
    <property type="match status" value="1"/>
</dbReference>
<reference evidence="5" key="2">
    <citation type="submission" date="2022-01" db="EMBL/GenBank/DDBJ databases">
        <authorList>
            <person name="Yamashiro T."/>
            <person name="Shiraishi A."/>
            <person name="Satake H."/>
            <person name="Nakayama K."/>
        </authorList>
    </citation>
    <scope>NUCLEOTIDE SEQUENCE</scope>
</reference>
<dbReference type="InterPro" id="IPR001584">
    <property type="entry name" value="Integrase_cat-core"/>
</dbReference>
<dbReference type="InterPro" id="IPR039537">
    <property type="entry name" value="Retrotran_Ty1/copia-like"/>
</dbReference>
<organism evidence="5 6">
    <name type="scientific">Tanacetum coccineum</name>
    <dbReference type="NCBI Taxonomy" id="301880"/>
    <lineage>
        <taxon>Eukaryota</taxon>
        <taxon>Viridiplantae</taxon>
        <taxon>Streptophyta</taxon>
        <taxon>Embryophyta</taxon>
        <taxon>Tracheophyta</taxon>
        <taxon>Spermatophyta</taxon>
        <taxon>Magnoliopsida</taxon>
        <taxon>eudicotyledons</taxon>
        <taxon>Gunneridae</taxon>
        <taxon>Pentapetalae</taxon>
        <taxon>asterids</taxon>
        <taxon>campanulids</taxon>
        <taxon>Asterales</taxon>
        <taxon>Asteraceae</taxon>
        <taxon>Asteroideae</taxon>
        <taxon>Anthemideae</taxon>
        <taxon>Anthemidinae</taxon>
        <taxon>Tanacetum</taxon>
    </lineage>
</organism>
<keyword evidence="2" id="KW-0378">Hydrolase</keyword>
<reference evidence="5" key="1">
    <citation type="journal article" date="2022" name="Int. J. Mol. Sci.">
        <title>Draft Genome of Tanacetum Coccineum: Genomic Comparison of Closely Related Tanacetum-Family Plants.</title>
        <authorList>
            <person name="Yamashiro T."/>
            <person name="Shiraishi A."/>
            <person name="Nakayama K."/>
            <person name="Satake H."/>
        </authorList>
    </citation>
    <scope>NUCLEOTIDE SEQUENCE</scope>
</reference>
<comment type="caution">
    <text evidence="5">The sequence shown here is derived from an EMBL/GenBank/DDBJ whole genome shotgun (WGS) entry which is preliminary data.</text>
</comment>
<feature type="compositionally biased region" description="Polar residues" evidence="3">
    <location>
        <begin position="37"/>
        <end position="51"/>
    </location>
</feature>
<accession>A0ABQ5GNV4</accession>
<keyword evidence="1" id="KW-0479">Metal-binding</keyword>
<dbReference type="PANTHER" id="PTHR42648:SF31">
    <property type="entry name" value="RNA-DIRECTED DNA POLYMERASE"/>
    <property type="match status" value="1"/>
</dbReference>
<evidence type="ECO:0000259" key="4">
    <source>
        <dbReference type="PROSITE" id="PS50994"/>
    </source>
</evidence>
<evidence type="ECO:0000256" key="3">
    <source>
        <dbReference type="SAM" id="MobiDB-lite"/>
    </source>
</evidence>
<name>A0ABQ5GNV4_9ASTR</name>
<evidence type="ECO:0000313" key="6">
    <source>
        <dbReference type="Proteomes" id="UP001151760"/>
    </source>
</evidence>
<proteinExistence type="predicted"/>
<keyword evidence="6" id="KW-1185">Reference proteome</keyword>
<dbReference type="PANTHER" id="PTHR42648">
    <property type="entry name" value="TRANSPOSASE, PUTATIVE-RELATED"/>
    <property type="match status" value="1"/>
</dbReference>
<feature type="domain" description="Integrase catalytic" evidence="4">
    <location>
        <begin position="132"/>
        <end position="231"/>
    </location>
</feature>
<evidence type="ECO:0000256" key="1">
    <source>
        <dbReference type="ARBA" id="ARBA00022723"/>
    </source>
</evidence>
<dbReference type="InterPro" id="IPR013103">
    <property type="entry name" value="RVT_2"/>
</dbReference>
<feature type="region of interest" description="Disordered" evidence="3">
    <location>
        <begin position="19"/>
        <end position="59"/>
    </location>
</feature>